<protein>
    <submittedName>
        <fullName evidence="1">Uncharacterized protein</fullName>
    </submittedName>
</protein>
<sequence length="113" mass="12679">MAPRTATTQDDQPFDFNLDALQSEVDLTAWRVHWDGRRWTFAHMQALDVWALMEAAEGGDVTATIGILRAALGDEQWAEFRKIKLPQYKLKALFDGYRRHSGLEPGESGASAS</sequence>
<reference evidence="1 2" key="1">
    <citation type="submission" date="2017-08" db="EMBL/GenBank/DDBJ databases">
        <title>Genome sequence of Streptomyces albireticuli NRRL B-1670.</title>
        <authorList>
            <person name="Graham D.E."/>
            <person name="Mahan K.M."/>
            <person name="Klingeman D.M."/>
            <person name="Hettich R.L."/>
            <person name="Parry R.J."/>
            <person name="Spain J.C."/>
        </authorList>
    </citation>
    <scope>NUCLEOTIDE SEQUENCE [LARGE SCALE GENOMIC DNA]</scope>
    <source>
        <strain evidence="1 2">NRRL B-1670</strain>
    </source>
</reference>
<dbReference type="Proteomes" id="UP000218944">
    <property type="component" value="Unassembled WGS sequence"/>
</dbReference>
<name>A0A2A2D442_9ACTN</name>
<evidence type="ECO:0000313" key="1">
    <source>
        <dbReference type="EMBL" id="PAU46169.1"/>
    </source>
</evidence>
<proteinExistence type="predicted"/>
<organism evidence="1 2">
    <name type="scientific">Streptomyces albireticuli</name>
    <dbReference type="NCBI Taxonomy" id="1940"/>
    <lineage>
        <taxon>Bacteria</taxon>
        <taxon>Bacillati</taxon>
        <taxon>Actinomycetota</taxon>
        <taxon>Actinomycetes</taxon>
        <taxon>Kitasatosporales</taxon>
        <taxon>Streptomycetaceae</taxon>
        <taxon>Streptomyces</taxon>
    </lineage>
</organism>
<comment type="caution">
    <text evidence="1">The sequence shown here is derived from an EMBL/GenBank/DDBJ whole genome shotgun (WGS) entry which is preliminary data.</text>
</comment>
<evidence type="ECO:0000313" key="2">
    <source>
        <dbReference type="Proteomes" id="UP000218944"/>
    </source>
</evidence>
<gene>
    <name evidence="1" type="ORF">CK936_25570</name>
</gene>
<keyword evidence="2" id="KW-1185">Reference proteome</keyword>
<dbReference type="AlphaFoldDB" id="A0A2A2D442"/>
<dbReference type="RefSeq" id="WP_095583331.1">
    <property type="nucleotide sequence ID" value="NZ_JAJQQS010000026.1"/>
</dbReference>
<dbReference type="EMBL" id="NSJV01000486">
    <property type="protein sequence ID" value="PAU46169.1"/>
    <property type="molecule type" value="Genomic_DNA"/>
</dbReference>
<accession>A0A2A2D442</accession>